<organism evidence="1 2">
    <name type="scientific">Micromonospora phaseoli</name>
    <dbReference type="NCBI Taxonomy" id="1144548"/>
    <lineage>
        <taxon>Bacteria</taxon>
        <taxon>Bacillati</taxon>
        <taxon>Actinomycetota</taxon>
        <taxon>Actinomycetes</taxon>
        <taxon>Micromonosporales</taxon>
        <taxon>Micromonosporaceae</taxon>
        <taxon>Micromonospora</taxon>
    </lineage>
</organism>
<dbReference type="AlphaFoldDB" id="A0A1H6S185"/>
<evidence type="ECO:0000313" key="1">
    <source>
        <dbReference type="EMBL" id="SEI59604.1"/>
    </source>
</evidence>
<sequence>MGFGEQGLWSVEVEDLSEIDVDSRPELLVLVREDGGGPAGWAIVLPGGDFWMIRNSTRSMIHGSSLSTLTSFWATVLGCEVGRPRLAEPPAGDGVRG</sequence>
<proteinExistence type="predicted"/>
<name>A0A1H6S185_9ACTN</name>
<dbReference type="EMBL" id="FNYV01000001">
    <property type="protein sequence ID" value="SEI59604.1"/>
    <property type="molecule type" value="Genomic_DNA"/>
</dbReference>
<protein>
    <submittedName>
        <fullName evidence="1">Uncharacterized protein</fullName>
    </submittedName>
</protein>
<dbReference type="Proteomes" id="UP000198707">
    <property type="component" value="Unassembled WGS sequence"/>
</dbReference>
<dbReference type="RefSeq" id="WP_092373976.1">
    <property type="nucleotide sequence ID" value="NZ_BOPI01000038.1"/>
</dbReference>
<dbReference type="STRING" id="1144548.SAMN05443287_101419"/>
<reference evidence="2" key="1">
    <citation type="submission" date="2016-10" db="EMBL/GenBank/DDBJ databases">
        <authorList>
            <person name="Varghese N."/>
            <person name="Submissions S."/>
        </authorList>
    </citation>
    <scope>NUCLEOTIDE SEQUENCE [LARGE SCALE GENOMIC DNA]</scope>
    <source>
        <strain evidence="2">CGMCC 4.7038</strain>
    </source>
</reference>
<keyword evidence="2" id="KW-1185">Reference proteome</keyword>
<dbReference type="OrthoDB" id="3387266at2"/>
<evidence type="ECO:0000313" key="2">
    <source>
        <dbReference type="Proteomes" id="UP000198707"/>
    </source>
</evidence>
<accession>A0A1H6S185</accession>
<gene>
    <name evidence="1" type="ORF">SAMN05443287_101419</name>
</gene>